<dbReference type="GO" id="GO:0016787">
    <property type="term" value="F:hydrolase activity"/>
    <property type="evidence" value="ECO:0007669"/>
    <property type="project" value="UniProtKB-KW"/>
</dbReference>
<dbReference type="InterPro" id="IPR011146">
    <property type="entry name" value="HIT-like"/>
</dbReference>
<evidence type="ECO:0000256" key="1">
    <source>
        <dbReference type="PIRSR" id="PIRSR601310-1"/>
    </source>
</evidence>
<dbReference type="PRINTS" id="PR00332">
    <property type="entry name" value="HISTRIAD"/>
</dbReference>
<dbReference type="InterPro" id="IPR001310">
    <property type="entry name" value="Histidine_triad_HIT"/>
</dbReference>
<dbReference type="OrthoDB" id="9784774at2"/>
<evidence type="ECO:0000256" key="2">
    <source>
        <dbReference type="PIRSR" id="PIRSR601310-3"/>
    </source>
</evidence>
<evidence type="ECO:0000259" key="4">
    <source>
        <dbReference type="PROSITE" id="PS51084"/>
    </source>
</evidence>
<dbReference type="CDD" id="cd01276">
    <property type="entry name" value="PKCI_related"/>
    <property type="match status" value="1"/>
</dbReference>
<dbReference type="PANTHER" id="PTHR23089">
    <property type="entry name" value="HISTIDINE TRIAD HIT PROTEIN"/>
    <property type="match status" value="1"/>
</dbReference>
<dbReference type="EC" id="3.9.1.-" evidence="5"/>
<dbReference type="Proteomes" id="UP000266178">
    <property type="component" value="Unassembled WGS sequence"/>
</dbReference>
<proteinExistence type="predicted"/>
<feature type="active site" description="Tele-AMP-histidine intermediate" evidence="1">
    <location>
        <position position="102"/>
    </location>
</feature>
<evidence type="ECO:0000256" key="3">
    <source>
        <dbReference type="PROSITE-ProRule" id="PRU00464"/>
    </source>
</evidence>
<dbReference type="Pfam" id="PF01230">
    <property type="entry name" value="HIT"/>
    <property type="match status" value="1"/>
</dbReference>
<dbReference type="RefSeq" id="WP_119357052.1">
    <property type="nucleotide sequence ID" value="NZ_BJXM01000008.1"/>
</dbReference>
<feature type="short sequence motif" description="Histidine triad motif" evidence="2 3">
    <location>
        <begin position="100"/>
        <end position="104"/>
    </location>
</feature>
<evidence type="ECO:0000313" key="6">
    <source>
        <dbReference type="Proteomes" id="UP000266178"/>
    </source>
</evidence>
<dbReference type="PROSITE" id="PS51084">
    <property type="entry name" value="HIT_2"/>
    <property type="match status" value="1"/>
</dbReference>
<evidence type="ECO:0000313" key="5">
    <source>
        <dbReference type="EMBL" id="RIH92532.1"/>
    </source>
</evidence>
<feature type="domain" description="HIT" evidence="4">
    <location>
        <begin position="7"/>
        <end position="109"/>
    </location>
</feature>
<protein>
    <submittedName>
        <fullName evidence="5">Purine nucleoside phosphoramidase</fullName>
        <ecNumber evidence="5">3.9.1.-</ecNumber>
    </submittedName>
</protein>
<accession>A0A399FC38</accession>
<keyword evidence="6" id="KW-1185">Reference proteome</keyword>
<keyword evidence="5" id="KW-0378">Hydrolase</keyword>
<reference evidence="5 6" key="1">
    <citation type="submission" date="2018-08" db="EMBL/GenBank/DDBJ databases">
        <title>Meiothermus granaticius genome AF-68 sequencing project.</title>
        <authorList>
            <person name="Da Costa M.S."/>
            <person name="Albuquerque L."/>
            <person name="Raposo P."/>
            <person name="Froufe H.J.C."/>
            <person name="Barroso C.S."/>
            <person name="Egas C."/>
        </authorList>
    </citation>
    <scope>NUCLEOTIDE SEQUENCE [LARGE SCALE GENOMIC DNA]</scope>
    <source>
        <strain evidence="5 6">AF-68</strain>
    </source>
</reference>
<name>A0A399FC38_9DEIN</name>
<dbReference type="Gene3D" id="3.30.428.10">
    <property type="entry name" value="HIT-like"/>
    <property type="match status" value="1"/>
</dbReference>
<comment type="caution">
    <text evidence="5">The sequence shown here is derived from an EMBL/GenBank/DDBJ whole genome shotgun (WGS) entry which is preliminary data.</text>
</comment>
<dbReference type="SUPFAM" id="SSF54197">
    <property type="entry name" value="HIT-like"/>
    <property type="match status" value="1"/>
</dbReference>
<dbReference type="EMBL" id="QWLB01000018">
    <property type="protein sequence ID" value="RIH92532.1"/>
    <property type="molecule type" value="Genomic_DNA"/>
</dbReference>
<sequence>MLAEDCVFCRIVRGELPARRVYEDEGFLAFHDIRPKMPVHLLVIPKEHIPRFSDYPDTEEGERKLGALYRTTNRIARQLGLEGYRMYAHVGEKGGQEVFHVHVHLLSEG</sequence>
<dbReference type="InterPro" id="IPR036265">
    <property type="entry name" value="HIT-like_sf"/>
</dbReference>
<gene>
    <name evidence="5" type="ORF">Mgrana_01565</name>
</gene>
<organism evidence="5 6">
    <name type="scientific">Meiothermus granaticius NBRC 107808</name>
    <dbReference type="NCBI Taxonomy" id="1227551"/>
    <lineage>
        <taxon>Bacteria</taxon>
        <taxon>Thermotogati</taxon>
        <taxon>Deinococcota</taxon>
        <taxon>Deinococci</taxon>
        <taxon>Thermales</taxon>
        <taxon>Thermaceae</taxon>
        <taxon>Meiothermus</taxon>
    </lineage>
</organism>
<dbReference type="AlphaFoldDB" id="A0A399FC38"/>